<dbReference type="EMBL" id="CM047749">
    <property type="protein sequence ID" value="KAJ0010554.1"/>
    <property type="molecule type" value="Genomic_DNA"/>
</dbReference>
<sequence>MELEEMGNALGEMNDMIESLRSNVNELTVERDHLQTELVTLKEKLEKEQARAEEIEATAIEAQQLAEATKIYAEEKEAEVKLLERSVEELECTINVLENKADIVKGEAERQRLQREELELELHAVNHKMQNVESSDADVKSKYKFLETDIADKDAEIAQCKAHISELNLHAEAQAIEYKQKFKALEAMAEQVKPDNHSTHGSNCSSNKIERNTSKPRGSGSPFKCIGLGLTQQIKMENDEELTSARLRIEELRIFGSKSTERGSLQCLNVDSAVHQNLSDMFHFVAYSFMFSFQIFSLNARLAAAESMTHDVIRDLLGVKLDMTNYVSLLDNQHVQKITEKARLNNLESKVKDQEVIKLKHQLNEFIEERKGWLEEIERKQTEMLAAQVALEKLRQRDQTLKTENEMLKMENVNYKKMVMELEEHLSVKAFILQQDENNMLKMQNEDLNAKLRRTEINLLRVKEELSQYRASVGKNSYINFDMEERLNNKLKENEEERMQLAQNLIGLCTSILKAAGITKSAADVSPAVAEEALEHLKNRITSQERELQNLKLKTRINNERNRLSEIIPPQSSLDEAKNSRALKRYEKPQRLYVRGSATLSTKSLQTEDGKSQKSEKQVRIGLLGASGYTGAEIVRLLANHPYFGITLMTADRKAGQSIGSVFPHLISQDLPTMVSIKDADFSNVDAVFCCLPHGTTQEIIKGLPKSLKIVDLSADFRLRDISEYEEWYGQPHIAPDLQKEAVYGLTEILREDIKSARLVANPGCYPTSSQLPLVPLIKANLIQYRNIIIDSKSGVSGAGRGAKEANLYSEIAEGIYSYGVTRHRHGEL</sequence>
<organism evidence="1 2">
    <name type="scientific">Pistacia integerrima</name>
    <dbReference type="NCBI Taxonomy" id="434235"/>
    <lineage>
        <taxon>Eukaryota</taxon>
        <taxon>Viridiplantae</taxon>
        <taxon>Streptophyta</taxon>
        <taxon>Embryophyta</taxon>
        <taxon>Tracheophyta</taxon>
        <taxon>Spermatophyta</taxon>
        <taxon>Magnoliopsida</taxon>
        <taxon>eudicotyledons</taxon>
        <taxon>Gunneridae</taxon>
        <taxon>Pentapetalae</taxon>
        <taxon>rosids</taxon>
        <taxon>malvids</taxon>
        <taxon>Sapindales</taxon>
        <taxon>Anacardiaceae</taxon>
        <taxon>Pistacia</taxon>
    </lineage>
</organism>
<reference evidence="2" key="1">
    <citation type="journal article" date="2023" name="G3 (Bethesda)">
        <title>Genome assembly and association tests identify interacting loci associated with vigor, precocity, and sex in interspecific pistachio rootstocks.</title>
        <authorList>
            <person name="Palmer W."/>
            <person name="Jacygrad E."/>
            <person name="Sagayaradj S."/>
            <person name="Cavanaugh K."/>
            <person name="Han R."/>
            <person name="Bertier L."/>
            <person name="Beede B."/>
            <person name="Kafkas S."/>
            <person name="Golino D."/>
            <person name="Preece J."/>
            <person name="Michelmore R."/>
        </authorList>
    </citation>
    <scope>NUCLEOTIDE SEQUENCE [LARGE SCALE GENOMIC DNA]</scope>
</reference>
<evidence type="ECO:0000313" key="1">
    <source>
        <dbReference type="EMBL" id="KAJ0010554.1"/>
    </source>
</evidence>
<keyword evidence="2" id="KW-1185">Reference proteome</keyword>
<proteinExistence type="predicted"/>
<evidence type="ECO:0000313" key="2">
    <source>
        <dbReference type="Proteomes" id="UP001163603"/>
    </source>
</evidence>
<name>A0ACC0X769_9ROSI</name>
<accession>A0ACC0X769</accession>
<protein>
    <submittedName>
        <fullName evidence="1">Uncharacterized protein</fullName>
    </submittedName>
</protein>
<comment type="caution">
    <text evidence="1">The sequence shown here is derived from an EMBL/GenBank/DDBJ whole genome shotgun (WGS) entry which is preliminary data.</text>
</comment>
<gene>
    <name evidence="1" type="ORF">Pint_34484</name>
</gene>
<dbReference type="Proteomes" id="UP001163603">
    <property type="component" value="Chromosome 14"/>
</dbReference>